<comment type="caution">
    <text evidence="6">The sequence shown here is derived from an EMBL/GenBank/DDBJ whole genome shotgun (WGS) entry which is preliminary data.</text>
</comment>
<evidence type="ECO:0000313" key="6">
    <source>
        <dbReference type="EMBL" id="KGO05683.1"/>
    </source>
</evidence>
<dbReference type="SUPFAM" id="SSF69593">
    <property type="entry name" value="Glycerol-3-phosphate (1)-acyltransferase"/>
    <property type="match status" value="1"/>
</dbReference>
<accession>A0A0A2GT34</accession>
<sequence length="184" mass="20764">MGLAKFIYKNILGWKVKGDFSQDTVKKAVVIAVPHTSWHDFYMGILLRTMLDVKIGFIGKKELFKWPMGPIFKAMGGAPIDRTPGQDKVQSIANVFKDKEEFRLTIAPEGTRKKVDKLKTGFYYIALAAEVPIIMVAFDFGKKEQRISKPLYPSGNIDEDLALIHEFFKGAVGKVPEYSFTPDE</sequence>
<feature type="transmembrane region" description="Helical" evidence="4">
    <location>
        <begin position="121"/>
        <end position="141"/>
    </location>
</feature>
<reference evidence="6 7" key="1">
    <citation type="submission" date="2014-10" db="EMBL/GenBank/DDBJ databases">
        <title>Draft genome sequence of the proteorhodopsin-containing marine bacterium Dokdonia donghaensis.</title>
        <authorList>
            <person name="Gomez-Consarnau L."/>
            <person name="Gonzalez J.M."/>
            <person name="Riedel T."/>
            <person name="Jaenicke S."/>
            <person name="Wagner-Doebler I."/>
            <person name="Fuhrman J.A."/>
        </authorList>
    </citation>
    <scope>NUCLEOTIDE SEQUENCE [LARGE SCALE GENOMIC DNA]</scope>
    <source>
        <strain evidence="6 7">DSW-1</strain>
    </source>
</reference>
<dbReference type="OrthoDB" id="9796839at2"/>
<dbReference type="PANTHER" id="PTHR10434">
    <property type="entry name" value="1-ACYL-SN-GLYCEROL-3-PHOSPHATE ACYLTRANSFERASE"/>
    <property type="match status" value="1"/>
</dbReference>
<dbReference type="GO" id="GO:0003841">
    <property type="term" value="F:1-acylglycerol-3-phosphate O-acyltransferase activity"/>
    <property type="evidence" value="ECO:0007669"/>
    <property type="project" value="TreeGrafter"/>
</dbReference>
<gene>
    <name evidence="6" type="ORF">NV36_01675</name>
</gene>
<dbReference type="RefSeq" id="WP_021779186.1">
    <property type="nucleotide sequence ID" value="NZ_CP015125.1"/>
</dbReference>
<dbReference type="Pfam" id="PF01553">
    <property type="entry name" value="Acyltransferase"/>
    <property type="match status" value="1"/>
</dbReference>
<keyword evidence="2 6" id="KW-0808">Transferase</keyword>
<keyword evidence="7" id="KW-1185">Reference proteome</keyword>
<keyword evidence="4" id="KW-1133">Transmembrane helix</keyword>
<evidence type="ECO:0000256" key="1">
    <source>
        <dbReference type="ARBA" id="ARBA00005189"/>
    </source>
</evidence>
<dbReference type="SMART" id="SM00563">
    <property type="entry name" value="PlsC"/>
    <property type="match status" value="1"/>
</dbReference>
<dbReference type="InterPro" id="IPR002123">
    <property type="entry name" value="Plipid/glycerol_acylTrfase"/>
</dbReference>
<evidence type="ECO:0000313" key="7">
    <source>
        <dbReference type="Proteomes" id="UP000030140"/>
    </source>
</evidence>
<keyword evidence="3 6" id="KW-0012">Acyltransferase</keyword>
<dbReference type="Proteomes" id="UP000030140">
    <property type="component" value="Unassembled WGS sequence"/>
</dbReference>
<keyword evidence="4" id="KW-0472">Membrane</keyword>
<dbReference type="AlphaFoldDB" id="A0A0A2GT34"/>
<comment type="pathway">
    <text evidence="1">Lipid metabolism.</text>
</comment>
<name>A0A0A2GT34_9FLAO</name>
<evidence type="ECO:0000259" key="5">
    <source>
        <dbReference type="SMART" id="SM00563"/>
    </source>
</evidence>
<evidence type="ECO:0000256" key="2">
    <source>
        <dbReference type="ARBA" id="ARBA00022679"/>
    </source>
</evidence>
<dbReference type="EMBL" id="JSAQ01000001">
    <property type="protein sequence ID" value="KGO05683.1"/>
    <property type="molecule type" value="Genomic_DNA"/>
</dbReference>
<protein>
    <submittedName>
        <fullName evidence="6">Acyltransferase</fullName>
    </submittedName>
</protein>
<evidence type="ECO:0000256" key="4">
    <source>
        <dbReference type="SAM" id="Phobius"/>
    </source>
</evidence>
<organism evidence="6 7">
    <name type="scientific">Dokdonia donghaensis DSW-1</name>
    <dbReference type="NCBI Taxonomy" id="1300343"/>
    <lineage>
        <taxon>Bacteria</taxon>
        <taxon>Pseudomonadati</taxon>
        <taxon>Bacteroidota</taxon>
        <taxon>Flavobacteriia</taxon>
        <taxon>Flavobacteriales</taxon>
        <taxon>Flavobacteriaceae</taxon>
        <taxon>Dokdonia</taxon>
    </lineage>
</organism>
<dbReference type="PANTHER" id="PTHR10434:SF9">
    <property type="entry name" value="PHOSPHOLIPID_GLYCEROL ACYLTRANSFERASE DOMAIN-CONTAINING PROTEIN"/>
    <property type="match status" value="1"/>
</dbReference>
<feature type="domain" description="Phospholipid/glycerol acyltransferase" evidence="5">
    <location>
        <begin position="29"/>
        <end position="141"/>
    </location>
</feature>
<dbReference type="KEGG" id="ddo:I597_2199"/>
<dbReference type="GO" id="GO:0006654">
    <property type="term" value="P:phosphatidic acid biosynthetic process"/>
    <property type="evidence" value="ECO:0007669"/>
    <property type="project" value="TreeGrafter"/>
</dbReference>
<dbReference type="PATRIC" id="fig|1300343.5.peg.2217"/>
<proteinExistence type="predicted"/>
<keyword evidence="4" id="KW-0812">Transmembrane</keyword>
<evidence type="ECO:0000256" key="3">
    <source>
        <dbReference type="ARBA" id="ARBA00023315"/>
    </source>
</evidence>